<evidence type="ECO:0000313" key="3">
    <source>
        <dbReference type="Proteomes" id="UP000593572"/>
    </source>
</evidence>
<sequence length="112" mass="12666">MGSKQSGEAWILEILDGHGSCCMINFRMSKIVFTSLLRVLETRYNLQTSRHMSSRQMLGIFCTSWAPLQKFPNIEKDFKGAFDGTHIAAILPPNEQILYIGRKCVPTQNVMA</sequence>
<keyword evidence="3" id="KW-1185">Reference proteome</keyword>
<name>A0A7J8LTP6_9ROSI</name>
<reference evidence="2 3" key="1">
    <citation type="journal article" date="2019" name="Genome Biol. Evol.">
        <title>Insights into the evolution of the New World diploid cottons (Gossypium, subgenus Houzingenia) based on genome sequencing.</title>
        <authorList>
            <person name="Grover C.E."/>
            <person name="Arick M.A. 2nd"/>
            <person name="Thrash A."/>
            <person name="Conover J.L."/>
            <person name="Sanders W.S."/>
            <person name="Peterson D.G."/>
            <person name="Frelichowski J.E."/>
            <person name="Scheffler J.A."/>
            <person name="Scheffler B.E."/>
            <person name="Wendel J.F."/>
        </authorList>
    </citation>
    <scope>NUCLEOTIDE SEQUENCE [LARGE SCALE GENOMIC DNA]</scope>
    <source>
        <strain evidence="2">157</strain>
        <tissue evidence="2">Leaf</tissue>
    </source>
</reference>
<evidence type="ECO:0000313" key="2">
    <source>
        <dbReference type="EMBL" id="MBA0555837.1"/>
    </source>
</evidence>
<dbReference type="InterPro" id="IPR058353">
    <property type="entry name" value="DUF8040"/>
</dbReference>
<feature type="non-terminal residue" evidence="2">
    <location>
        <position position="1"/>
    </location>
</feature>
<dbReference type="Pfam" id="PF26138">
    <property type="entry name" value="DUF8040"/>
    <property type="match status" value="1"/>
</dbReference>
<comment type="caution">
    <text evidence="2">The sequence shown here is derived from an EMBL/GenBank/DDBJ whole genome shotgun (WGS) entry which is preliminary data.</text>
</comment>
<organism evidence="2 3">
    <name type="scientific">Gossypium lobatum</name>
    <dbReference type="NCBI Taxonomy" id="34289"/>
    <lineage>
        <taxon>Eukaryota</taxon>
        <taxon>Viridiplantae</taxon>
        <taxon>Streptophyta</taxon>
        <taxon>Embryophyta</taxon>
        <taxon>Tracheophyta</taxon>
        <taxon>Spermatophyta</taxon>
        <taxon>Magnoliopsida</taxon>
        <taxon>eudicotyledons</taxon>
        <taxon>Gunneridae</taxon>
        <taxon>Pentapetalae</taxon>
        <taxon>rosids</taxon>
        <taxon>malvids</taxon>
        <taxon>Malvales</taxon>
        <taxon>Malvaceae</taxon>
        <taxon>Malvoideae</taxon>
        <taxon>Gossypium</taxon>
    </lineage>
</organism>
<accession>A0A7J8LTP6</accession>
<feature type="domain" description="DUF8040" evidence="1">
    <location>
        <begin position="3"/>
        <end position="79"/>
    </location>
</feature>
<dbReference type="Proteomes" id="UP000593572">
    <property type="component" value="Unassembled WGS sequence"/>
</dbReference>
<dbReference type="EMBL" id="JABEZX010000005">
    <property type="protein sequence ID" value="MBA0555837.1"/>
    <property type="molecule type" value="Genomic_DNA"/>
</dbReference>
<protein>
    <recommendedName>
        <fullName evidence="1">DUF8040 domain-containing protein</fullName>
    </recommendedName>
</protein>
<evidence type="ECO:0000259" key="1">
    <source>
        <dbReference type="Pfam" id="PF26138"/>
    </source>
</evidence>
<proteinExistence type="predicted"/>
<gene>
    <name evidence="2" type="ORF">Golob_025992</name>
</gene>
<dbReference type="AlphaFoldDB" id="A0A7J8LTP6"/>